<dbReference type="Pfam" id="PF06041">
    <property type="entry name" value="DUF924"/>
    <property type="match status" value="1"/>
</dbReference>
<sequence length="199" mass="22840">MENILAIREFWFGDSPDDVTTANQQAGLWWGKNPDIDLQIRQRFETTVQAAEKNQLADWENTPQGVVALVLLTDQFPRNMYRNTPRSFAFDTLARAFCRKGLQTDFYMALRPIERLFLHLPLTHSELLPDQEQAVALGTALVEQVAAGEKECFAGYLSFAIRHRDIIARFGRFPHRNQILQRQSTPAELEFLQQPGSSF</sequence>
<organism evidence="1 2">
    <name type="scientific">Collimonas fungivorans (strain Ter331)</name>
    <dbReference type="NCBI Taxonomy" id="1005048"/>
    <lineage>
        <taxon>Bacteria</taxon>
        <taxon>Pseudomonadati</taxon>
        <taxon>Pseudomonadota</taxon>
        <taxon>Betaproteobacteria</taxon>
        <taxon>Burkholderiales</taxon>
        <taxon>Oxalobacteraceae</taxon>
        <taxon>Collimonas</taxon>
    </lineage>
</organism>
<reference evidence="1 2" key="1">
    <citation type="journal article" date="2004" name="Environ. Microbiol.">
        <title>Phylogeny-function analysis of (meta)genomic libraries: screening for expression of ribosomal RNA genes by large-insert library fluorescent in situ hybridization (LIL-FISH).</title>
        <authorList>
            <person name="Leveau J.H."/>
            <person name="Gerards S."/>
            <person name="de Boer W."/>
            <person name="van Veen J.A."/>
        </authorList>
    </citation>
    <scope>NUCLEOTIDE SEQUENCE [LARGE SCALE GENOMIC DNA]</scope>
    <source>
        <strain evidence="1 2">Ter331</strain>
    </source>
</reference>
<accession>G0AJ30</accession>
<gene>
    <name evidence="1" type="ordered locus">CFU_1131</name>
</gene>
<reference evidence="2" key="6">
    <citation type="submission" date="2011-05" db="EMBL/GenBank/DDBJ databases">
        <title>Complete sequence of Collimonas fungivorans Ter331.</title>
        <authorList>
            <person name="Leveau J.H."/>
        </authorList>
    </citation>
    <scope>NUCLEOTIDE SEQUENCE [LARGE SCALE GENOMIC DNA]</scope>
    <source>
        <strain evidence="2">Ter331</strain>
    </source>
</reference>
<evidence type="ECO:0000313" key="1">
    <source>
        <dbReference type="EMBL" id="AEK60963.1"/>
    </source>
</evidence>
<dbReference type="eggNOG" id="COG3803">
    <property type="taxonomic scope" value="Bacteria"/>
</dbReference>
<name>G0AJ30_COLFT</name>
<evidence type="ECO:0000313" key="2">
    <source>
        <dbReference type="Proteomes" id="UP000008392"/>
    </source>
</evidence>
<dbReference type="Gene3D" id="1.20.58.320">
    <property type="entry name" value="TPR-like"/>
    <property type="match status" value="1"/>
</dbReference>
<dbReference type="AlphaFoldDB" id="G0AJ30"/>
<dbReference type="InterPro" id="IPR010323">
    <property type="entry name" value="DUF924"/>
</dbReference>
<dbReference type="STRING" id="1005048.CFU_1131"/>
<reference evidence="1 2" key="4">
    <citation type="journal article" date="2010" name="Environ. Microbiol.">
        <title>The bacterial genus Collimonas: mycophagy, weathering and other adaptive solutions to life in oligotrophic soil environments.</title>
        <authorList>
            <person name="Leveau J.H."/>
            <person name="Uroz S."/>
            <person name="de Boer W."/>
        </authorList>
    </citation>
    <scope>NUCLEOTIDE SEQUENCE [LARGE SCALE GENOMIC DNA]</scope>
    <source>
        <strain evidence="1 2">Ter331</strain>
    </source>
</reference>
<dbReference type="Gene3D" id="1.25.40.10">
    <property type="entry name" value="Tetratricopeptide repeat domain"/>
    <property type="match status" value="1"/>
</dbReference>
<dbReference type="InterPro" id="IPR011990">
    <property type="entry name" value="TPR-like_helical_dom_sf"/>
</dbReference>
<dbReference type="Proteomes" id="UP000008392">
    <property type="component" value="Chromosome"/>
</dbReference>
<evidence type="ECO:0008006" key="3">
    <source>
        <dbReference type="Google" id="ProtNLM"/>
    </source>
</evidence>
<reference evidence="1 2" key="3">
    <citation type="journal article" date="2008" name="FEMS Microbiol. Ecol.">
        <title>Identification and characterization of genes underlying chitinolysis in Collimonas fungivorans Ter331.</title>
        <authorList>
            <person name="Fritsche K."/>
            <person name="de Boer W."/>
            <person name="Gerards S."/>
            <person name="van den Berg M."/>
            <person name="van Veen J.A."/>
            <person name="Leveau J.H."/>
        </authorList>
    </citation>
    <scope>NUCLEOTIDE SEQUENCE [LARGE SCALE GENOMIC DNA]</scope>
    <source>
        <strain evidence="1 2">Ter331</strain>
    </source>
</reference>
<reference evidence="1 2" key="2">
    <citation type="journal article" date="2006" name="J. Microbiol. Methods">
        <title>Genomic flank-sequencing of plasposon insertion sites for rapid identification of functional genes.</title>
        <authorList>
            <person name="Leveau J.H."/>
            <person name="Gerards S."/>
            <person name="Fritsche K."/>
            <person name="Zondag G."/>
            <person name="van Veen J.A."/>
        </authorList>
    </citation>
    <scope>NUCLEOTIDE SEQUENCE [LARGE SCALE GENOMIC DNA]</scope>
    <source>
        <strain evidence="1 2">Ter331</strain>
    </source>
</reference>
<dbReference type="RefSeq" id="WP_014005117.1">
    <property type="nucleotide sequence ID" value="NC_015856.1"/>
</dbReference>
<protein>
    <recommendedName>
        <fullName evidence="3">Transmembrane protein</fullName>
    </recommendedName>
</protein>
<dbReference type="SUPFAM" id="SSF48452">
    <property type="entry name" value="TPR-like"/>
    <property type="match status" value="1"/>
</dbReference>
<dbReference type="EMBL" id="CP002745">
    <property type="protein sequence ID" value="AEK60963.1"/>
    <property type="molecule type" value="Genomic_DNA"/>
</dbReference>
<keyword evidence="2" id="KW-1185">Reference proteome</keyword>
<reference evidence="1 2" key="5">
    <citation type="journal article" date="2011" name="ISME J.">
        <title>Dual transcriptional profiling of a bacterial/fungal confrontation: Collimonas fungivorans versus Aspergillus niger.</title>
        <authorList>
            <person name="Mela F."/>
            <person name="Fritsche K."/>
            <person name="de Boer W."/>
            <person name="van Veen J.A."/>
            <person name="de Graaff L.H."/>
            <person name="van den Berg M."/>
            <person name="Leveau J.H."/>
        </authorList>
    </citation>
    <scope>NUCLEOTIDE SEQUENCE [LARGE SCALE GENOMIC DNA]</scope>
    <source>
        <strain evidence="1 2">Ter331</strain>
    </source>
</reference>
<dbReference type="HOGENOM" id="CLU_065010_2_1_4"/>
<proteinExistence type="predicted"/>
<dbReference type="KEGG" id="cfu:CFU_1131"/>